<dbReference type="SUPFAM" id="SSF117281">
    <property type="entry name" value="Kelch motif"/>
    <property type="match status" value="2"/>
</dbReference>
<dbReference type="InterPro" id="IPR051746">
    <property type="entry name" value="Kelch_domain_containing_8"/>
</dbReference>
<dbReference type="Pfam" id="PF24681">
    <property type="entry name" value="Kelch_KLHDC2_KLHL20_DRC7"/>
    <property type="match status" value="1"/>
</dbReference>
<keyword evidence="5" id="KW-1185">Reference proteome</keyword>
<dbReference type="PANTHER" id="PTHR46260:SF3">
    <property type="entry name" value="RING-TYPE DOMAIN-CONTAINING PROTEIN"/>
    <property type="match status" value="1"/>
</dbReference>
<organism evidence="4 5">
    <name type="scientific">Virgisporangium aurantiacum</name>
    <dbReference type="NCBI Taxonomy" id="175570"/>
    <lineage>
        <taxon>Bacteria</taxon>
        <taxon>Bacillati</taxon>
        <taxon>Actinomycetota</taxon>
        <taxon>Actinomycetes</taxon>
        <taxon>Micromonosporales</taxon>
        <taxon>Micromonosporaceae</taxon>
        <taxon>Virgisporangium</taxon>
    </lineage>
</organism>
<dbReference type="PANTHER" id="PTHR46260">
    <property type="entry name" value="RING-TYPE DOMAIN-CONTAINING PROTEIN"/>
    <property type="match status" value="1"/>
</dbReference>
<evidence type="ECO:0000256" key="1">
    <source>
        <dbReference type="ARBA" id="ARBA00022441"/>
    </source>
</evidence>
<keyword evidence="2" id="KW-0677">Repeat</keyword>
<feature type="chain" id="PRO_5039438424" description="N-acetylneuraminic acid mutarotase" evidence="3">
    <location>
        <begin position="22"/>
        <end position="328"/>
    </location>
</feature>
<keyword evidence="3" id="KW-0732">Signal</keyword>
<dbReference type="InterPro" id="IPR015915">
    <property type="entry name" value="Kelch-typ_b-propeller"/>
</dbReference>
<evidence type="ECO:0000313" key="4">
    <source>
        <dbReference type="EMBL" id="GIJ62908.1"/>
    </source>
</evidence>
<dbReference type="InterPro" id="IPR006652">
    <property type="entry name" value="Kelch_1"/>
</dbReference>
<dbReference type="RefSeq" id="WP_204008850.1">
    <property type="nucleotide sequence ID" value="NZ_BOPG01000084.1"/>
</dbReference>
<feature type="signal peptide" evidence="3">
    <location>
        <begin position="1"/>
        <end position="21"/>
    </location>
</feature>
<dbReference type="Pfam" id="PF01344">
    <property type="entry name" value="Kelch_1"/>
    <property type="match status" value="1"/>
</dbReference>
<dbReference type="PRINTS" id="PR00501">
    <property type="entry name" value="KELCHREPEAT"/>
</dbReference>
<accession>A0A8J4E687</accession>
<dbReference type="EMBL" id="BOPG01000084">
    <property type="protein sequence ID" value="GIJ62908.1"/>
    <property type="molecule type" value="Genomic_DNA"/>
</dbReference>
<dbReference type="Proteomes" id="UP000612585">
    <property type="component" value="Unassembled WGS sequence"/>
</dbReference>
<gene>
    <name evidence="4" type="ORF">Vau01_104240</name>
</gene>
<evidence type="ECO:0008006" key="6">
    <source>
        <dbReference type="Google" id="ProtNLM"/>
    </source>
</evidence>
<reference evidence="4" key="1">
    <citation type="submission" date="2021-01" db="EMBL/GenBank/DDBJ databases">
        <title>Whole genome shotgun sequence of Virgisporangium aurantiacum NBRC 16421.</title>
        <authorList>
            <person name="Komaki H."/>
            <person name="Tamura T."/>
        </authorList>
    </citation>
    <scope>NUCLEOTIDE SEQUENCE</scope>
    <source>
        <strain evidence="4">NBRC 16421</strain>
    </source>
</reference>
<protein>
    <recommendedName>
        <fullName evidence="6">N-acetylneuraminic acid mutarotase</fullName>
    </recommendedName>
</protein>
<evidence type="ECO:0000256" key="2">
    <source>
        <dbReference type="ARBA" id="ARBA00022737"/>
    </source>
</evidence>
<comment type="caution">
    <text evidence="4">The sequence shown here is derived from an EMBL/GenBank/DDBJ whole genome shotgun (WGS) entry which is preliminary data.</text>
</comment>
<evidence type="ECO:0000256" key="3">
    <source>
        <dbReference type="SAM" id="SignalP"/>
    </source>
</evidence>
<evidence type="ECO:0000313" key="5">
    <source>
        <dbReference type="Proteomes" id="UP000612585"/>
    </source>
</evidence>
<dbReference type="AlphaFoldDB" id="A0A8J4E687"/>
<dbReference type="PROSITE" id="PS51257">
    <property type="entry name" value="PROKAR_LIPOPROTEIN"/>
    <property type="match status" value="1"/>
</dbReference>
<dbReference type="Gene3D" id="2.120.10.80">
    <property type="entry name" value="Kelch-type beta propeller"/>
    <property type="match status" value="2"/>
</dbReference>
<name>A0A8J4E687_9ACTN</name>
<proteinExistence type="predicted"/>
<keyword evidence="1" id="KW-0880">Kelch repeat</keyword>
<dbReference type="SMART" id="SM00612">
    <property type="entry name" value="Kelch"/>
    <property type="match status" value="5"/>
</dbReference>
<sequence length="328" mass="33589">MRVRYALLALLTVFVASGCTGGDDEPAADRPTDLPTVAAGAWRTLAAAPSQRTEVAAAAMGGRIVVTGGYRADGATVSTVEILDTATGRWEAGPSLPLPVNHAMSVAIDNRVYVFGGYLPENRPTDTTFVLDGAEWRRLAPMPRPRAAATAVAAGGTVYVAGGIGPSGLAAEMLVYDTATDRWTTAPGPPTRREHLGGAGFGGLVYTVGGRTGGLDTNLAAFEAYDPRSGAWTRLPDLPTPRGGLAATATCAGQIVAVGGEARATFGEAEVFDIGTATWKALPPLPTPRHGLGIVAIRNTIYALAGGPEPGLHVADTTEAIETGGVCQ</sequence>